<evidence type="ECO:0000313" key="2">
    <source>
        <dbReference type="Proteomes" id="UP000799779"/>
    </source>
</evidence>
<dbReference type="EMBL" id="ML977679">
    <property type="protein sequence ID" value="KAF1993897.1"/>
    <property type="molecule type" value="Genomic_DNA"/>
</dbReference>
<name>A0A6A5VYD1_9PLEO</name>
<dbReference type="OrthoDB" id="2922289at2759"/>
<evidence type="ECO:0000313" key="1">
    <source>
        <dbReference type="EMBL" id="KAF1993897.1"/>
    </source>
</evidence>
<keyword evidence="2" id="KW-1185">Reference proteome</keyword>
<dbReference type="PANTHER" id="PTHR40788:SF2">
    <property type="entry name" value="CLR5 DOMAIN-CONTAINING PROTEIN"/>
    <property type="match status" value="1"/>
</dbReference>
<organism evidence="1 2">
    <name type="scientific">Amniculicola lignicola CBS 123094</name>
    <dbReference type="NCBI Taxonomy" id="1392246"/>
    <lineage>
        <taxon>Eukaryota</taxon>
        <taxon>Fungi</taxon>
        <taxon>Dikarya</taxon>
        <taxon>Ascomycota</taxon>
        <taxon>Pezizomycotina</taxon>
        <taxon>Dothideomycetes</taxon>
        <taxon>Pleosporomycetidae</taxon>
        <taxon>Pleosporales</taxon>
        <taxon>Amniculicolaceae</taxon>
        <taxon>Amniculicola</taxon>
    </lineage>
</organism>
<reference evidence="1" key="1">
    <citation type="journal article" date="2020" name="Stud. Mycol.">
        <title>101 Dothideomycetes genomes: a test case for predicting lifestyles and emergence of pathogens.</title>
        <authorList>
            <person name="Haridas S."/>
            <person name="Albert R."/>
            <person name="Binder M."/>
            <person name="Bloem J."/>
            <person name="Labutti K."/>
            <person name="Salamov A."/>
            <person name="Andreopoulos B."/>
            <person name="Baker S."/>
            <person name="Barry K."/>
            <person name="Bills G."/>
            <person name="Bluhm B."/>
            <person name="Cannon C."/>
            <person name="Castanera R."/>
            <person name="Culley D."/>
            <person name="Daum C."/>
            <person name="Ezra D."/>
            <person name="Gonzalez J."/>
            <person name="Henrissat B."/>
            <person name="Kuo A."/>
            <person name="Liang C."/>
            <person name="Lipzen A."/>
            <person name="Lutzoni F."/>
            <person name="Magnuson J."/>
            <person name="Mondo S."/>
            <person name="Nolan M."/>
            <person name="Ohm R."/>
            <person name="Pangilinan J."/>
            <person name="Park H.-J."/>
            <person name="Ramirez L."/>
            <person name="Alfaro M."/>
            <person name="Sun H."/>
            <person name="Tritt A."/>
            <person name="Yoshinaga Y."/>
            <person name="Zwiers L.-H."/>
            <person name="Turgeon B."/>
            <person name="Goodwin S."/>
            <person name="Spatafora J."/>
            <person name="Crous P."/>
            <person name="Grigoriev I."/>
        </authorList>
    </citation>
    <scope>NUCLEOTIDE SEQUENCE</scope>
    <source>
        <strain evidence="1">CBS 123094</strain>
    </source>
</reference>
<dbReference type="PANTHER" id="PTHR40788">
    <property type="entry name" value="CLR5 DOMAIN-CONTAINING PROTEIN-RELATED"/>
    <property type="match status" value="1"/>
</dbReference>
<protein>
    <submittedName>
        <fullName evidence="1">Uncharacterized protein</fullName>
    </submittedName>
</protein>
<proteinExistence type="predicted"/>
<accession>A0A6A5VYD1</accession>
<gene>
    <name evidence="1" type="ORF">P154DRAFT_47978</name>
</gene>
<dbReference type="Proteomes" id="UP000799779">
    <property type="component" value="Unassembled WGS sequence"/>
</dbReference>
<sequence>MSGSFNSRFDPFSPEHTANLPDMDLSNIDWNDPASVFGALGGGGPGGLPIPKVASPTEIQKHVKEFSTQIFSDWAILKAILDRHESTIHKRWAKKGRKQRVELLLAAWPNMSATHRPDFLAFTKETERERERGTKFRDAYMWPYVNLEDLSKPKTVPLFLQARARSMPGAFTGADAEAAHIGYVTKAVVPLFLNEYTMMFNNVATAEGYAELISWDENDDAFEWMTSRKGMLPGEGLVILEMQHRVMHFLVDCCQRIMHDIPTNDLASDSYPTKPPVALAKETVDGFDSLAILAAEAPYRVPASMDLVRLESLLAAKKGAAEDHVWSLREDPGYFADAVFELKEHRQEMMKDSNGRDHHIFTQGQDGIFWQRVIKEVVAGAHLGLEVWSELHEQVKELRRLQVKHESSISVDEDLPEEYLSALLKFQHYINQAAKGPKGGLKHRAVASPPLRPYFSRNPPKDLSSTMIQITDKAGAESKMDKSQRQLVWLLQTLWEDSSNLFLLGLPNVVDELEHLLQSEPTAKKLISFHIGELISDLAVISEATRQLKIYLPWARGFENAMADREAELQKEFAQKTKGWGLVTTAVDGPNQKKIARLGEPDGKRFYYPVEKPRTKANVEAMRSAEQSLDAFWSSVDQNLRRRDGGHLKETALWPLLSQLKILQRTSECVESAKQTEENAIIKPLSELYLDLELRTERTIDRGTQIGKEPTTKAKTRGAPVPENLAEIQPAEAQTSPDEQTTFQLDPRALKVFRTLFYNPTLTATPGDVPWKDFLHALVSVGFRPEKLYGSVWQFSPLKEGFERSIQFHEPHPSGKIQYRHARRIGRRLNRAYGWNTGMFEGKKE</sequence>
<dbReference type="AlphaFoldDB" id="A0A6A5VYD1"/>